<evidence type="ECO:0000313" key="10">
    <source>
        <dbReference type="Proteomes" id="UP001474421"/>
    </source>
</evidence>
<comment type="similarity">
    <text evidence="6">Belongs to the S100-fused protein family.</text>
</comment>
<dbReference type="PANTHER" id="PTHR22571">
    <property type="entry name" value="FILAGGRIN-RELATED"/>
    <property type="match status" value="1"/>
</dbReference>
<accession>A0AAW1AM94</accession>
<evidence type="ECO:0000256" key="4">
    <source>
        <dbReference type="ARBA" id="ARBA00022737"/>
    </source>
</evidence>
<dbReference type="InterPro" id="IPR052503">
    <property type="entry name" value="S100-fused_Epidermal_Struct"/>
</dbReference>
<organism evidence="9 10">
    <name type="scientific">Crotalus adamanteus</name>
    <name type="common">Eastern diamondback rattlesnake</name>
    <dbReference type="NCBI Taxonomy" id="8729"/>
    <lineage>
        <taxon>Eukaryota</taxon>
        <taxon>Metazoa</taxon>
        <taxon>Chordata</taxon>
        <taxon>Craniata</taxon>
        <taxon>Vertebrata</taxon>
        <taxon>Euteleostomi</taxon>
        <taxon>Lepidosauria</taxon>
        <taxon>Squamata</taxon>
        <taxon>Bifurcata</taxon>
        <taxon>Unidentata</taxon>
        <taxon>Episquamata</taxon>
        <taxon>Toxicofera</taxon>
        <taxon>Serpentes</taxon>
        <taxon>Colubroidea</taxon>
        <taxon>Viperidae</taxon>
        <taxon>Crotalinae</taxon>
        <taxon>Crotalus</taxon>
    </lineage>
</organism>
<evidence type="ECO:0000256" key="7">
    <source>
        <dbReference type="SAM" id="MobiDB-lite"/>
    </source>
</evidence>
<feature type="region of interest" description="Disordered" evidence="7">
    <location>
        <begin position="1"/>
        <end position="105"/>
    </location>
</feature>
<dbReference type="PROSITE" id="PS00018">
    <property type="entry name" value="EF_HAND_1"/>
    <property type="match status" value="1"/>
</dbReference>
<gene>
    <name evidence="9" type="ORF">NXF25_018313</name>
</gene>
<keyword evidence="10" id="KW-1185">Reference proteome</keyword>
<feature type="compositionally biased region" description="Basic and acidic residues" evidence="7">
    <location>
        <begin position="366"/>
        <end position="376"/>
    </location>
</feature>
<dbReference type="InterPro" id="IPR018247">
    <property type="entry name" value="EF_Hand_1_Ca_BS"/>
</dbReference>
<feature type="compositionally biased region" description="Polar residues" evidence="7">
    <location>
        <begin position="701"/>
        <end position="718"/>
    </location>
</feature>
<evidence type="ECO:0000256" key="1">
    <source>
        <dbReference type="ARBA" id="ARBA00004463"/>
    </source>
</evidence>
<comment type="subcellular location">
    <subcellularLocation>
        <location evidence="1">Cytoplasmic granule</location>
    </subcellularLocation>
</comment>
<dbReference type="AlphaFoldDB" id="A0AAW1AM94"/>
<dbReference type="PROSITE" id="PS50222">
    <property type="entry name" value="EF_HAND_2"/>
    <property type="match status" value="1"/>
</dbReference>
<feature type="compositionally biased region" description="Basic and acidic residues" evidence="7">
    <location>
        <begin position="440"/>
        <end position="463"/>
    </location>
</feature>
<feature type="compositionally biased region" description="Polar residues" evidence="7">
    <location>
        <begin position="254"/>
        <end position="268"/>
    </location>
</feature>
<dbReference type="EMBL" id="JAOTOJ010000019">
    <property type="protein sequence ID" value="KAK9390983.1"/>
    <property type="molecule type" value="Genomic_DNA"/>
</dbReference>
<feature type="region of interest" description="Disordered" evidence="7">
    <location>
        <begin position="245"/>
        <end position="488"/>
    </location>
</feature>
<evidence type="ECO:0000256" key="6">
    <source>
        <dbReference type="ARBA" id="ARBA00038258"/>
    </source>
</evidence>
<dbReference type="SUPFAM" id="SSF47473">
    <property type="entry name" value="EF-hand"/>
    <property type="match status" value="1"/>
</dbReference>
<feature type="compositionally biased region" description="Polar residues" evidence="7">
    <location>
        <begin position="652"/>
        <end position="668"/>
    </location>
</feature>
<evidence type="ECO:0000259" key="8">
    <source>
        <dbReference type="PROSITE" id="PS50222"/>
    </source>
</evidence>
<dbReference type="Proteomes" id="UP001474421">
    <property type="component" value="Unassembled WGS sequence"/>
</dbReference>
<keyword evidence="2" id="KW-0597">Phosphoprotein</keyword>
<feature type="compositionally biased region" description="Basic residues" evidence="7">
    <location>
        <begin position="86"/>
        <end position="103"/>
    </location>
</feature>
<evidence type="ECO:0000313" key="9">
    <source>
        <dbReference type="EMBL" id="KAK9390983.1"/>
    </source>
</evidence>
<dbReference type="PANTHER" id="PTHR22571:SF50">
    <property type="entry name" value="EF-HAND DOMAIN-CONTAINING PROTEIN"/>
    <property type="match status" value="1"/>
</dbReference>
<feature type="region of interest" description="Disordered" evidence="7">
    <location>
        <begin position="503"/>
        <end position="728"/>
    </location>
</feature>
<comment type="caution">
    <text evidence="9">The sequence shown here is derived from an EMBL/GenBank/DDBJ whole genome shotgun (WGS) entry which is preliminary data.</text>
</comment>
<dbReference type="GO" id="GO:0046914">
    <property type="term" value="F:transition metal ion binding"/>
    <property type="evidence" value="ECO:0007669"/>
    <property type="project" value="InterPro"/>
</dbReference>
<evidence type="ECO:0000256" key="5">
    <source>
        <dbReference type="ARBA" id="ARBA00022837"/>
    </source>
</evidence>
<name>A0AAW1AM94_CROAD</name>
<dbReference type="InterPro" id="IPR002048">
    <property type="entry name" value="EF_hand_dom"/>
</dbReference>
<dbReference type="PROSITE" id="PS00303">
    <property type="entry name" value="S100_CABP"/>
    <property type="match status" value="1"/>
</dbReference>
<dbReference type="Gene3D" id="1.10.238.10">
    <property type="entry name" value="EF-hand"/>
    <property type="match status" value="1"/>
</dbReference>
<feature type="compositionally biased region" description="Polar residues" evidence="7">
    <location>
        <begin position="276"/>
        <end position="316"/>
    </location>
</feature>
<protein>
    <recommendedName>
        <fullName evidence="8">EF-hand domain-containing protein</fullName>
    </recommendedName>
</protein>
<dbReference type="CDD" id="cd00213">
    <property type="entry name" value="S-100"/>
    <property type="match status" value="1"/>
</dbReference>
<dbReference type="Pfam" id="PF01023">
    <property type="entry name" value="S_100"/>
    <property type="match status" value="1"/>
</dbReference>
<sequence length="741" mass="85714">MKEKGKRIKEKEMEKGTMMEKKGMKEMGMKEKEMKKGLKGGRKEMKKKEKRIKEKEMEKGMKEEMKEKRMKKKGSGMVERKEKGMMKKKRRRRRRRRRRKRIKERGMMMEKKGMKKEKGMKEEIKKEKKMAIMSHLDLSLFFHYKTSNMCEEMSHLLRNIRSIICIFEKYAQDDGDCSTLSKGELKQLIQTEFADVIVEPYDPKTIETVLHLLDTDCDGKVGFEEFTVLVFKVVKACYKKVQECQGPAGRPSKRNNTSMQQQEIPSQHISRDGPSKQDSISMQQREIPPQQVSRQGPSQQDTTSMQQREIPSQQASRDGPSQRDTTSMQQREIPPQQASRDGPSQRDTTSMQQREIPPQQASRDGPSQRDISRTQQREIPFQQVSRDGPSQRDTTSMQQREIPPQQVSRDGPSQRDNTDTQQWETQTPQVSPRPCQKLVRPKEVLDREELPQKQEREKTRLETSYDEQSQQEEASTHPATQTSRVQSVQKTIEDMIRGNLTSQTSWAEMRTEETSAWGALPSRRRCLQEPLSPDQEANQGVLQSAPQQSSQQRQVEEPSTICQEEVTSQTSVQERKSQQSAVEMEQISAGKVTCEPSQETLQRSSGGRNQQAQVEERRSASSSHSRNPQVVQICDQESRSVTLGQRDDQKRSQSQGVEQRSVAQQDQEVQALGQVISRRQEPQMPVYRPHQEKERYPATLEQCQRGPSEQRATSQEVTRPQMAERYPRVGPLSLDITRRTL</sequence>
<reference evidence="9 10" key="1">
    <citation type="journal article" date="2024" name="Proc. Natl. Acad. Sci. U.S.A.">
        <title>The genetic regulatory architecture and epigenomic basis for age-related changes in rattlesnake venom.</title>
        <authorList>
            <person name="Hogan M.P."/>
            <person name="Holding M.L."/>
            <person name="Nystrom G.S."/>
            <person name="Colston T.J."/>
            <person name="Bartlett D.A."/>
            <person name="Mason A.J."/>
            <person name="Ellsworth S.A."/>
            <person name="Rautsaw R.M."/>
            <person name="Lawrence K.C."/>
            <person name="Strickland J.L."/>
            <person name="He B."/>
            <person name="Fraser P."/>
            <person name="Margres M.J."/>
            <person name="Gilbert D.M."/>
            <person name="Gibbs H.L."/>
            <person name="Parkinson C.L."/>
            <person name="Rokyta D.R."/>
        </authorList>
    </citation>
    <scope>NUCLEOTIDE SEQUENCE [LARGE SCALE GENOMIC DNA]</scope>
    <source>
        <strain evidence="9">DRR0105</strain>
    </source>
</reference>
<dbReference type="GO" id="GO:0005509">
    <property type="term" value="F:calcium ion binding"/>
    <property type="evidence" value="ECO:0007669"/>
    <property type="project" value="InterPro"/>
</dbReference>
<keyword evidence="4" id="KW-0677">Repeat</keyword>
<keyword evidence="3" id="KW-0479">Metal-binding</keyword>
<dbReference type="InterPro" id="IPR011992">
    <property type="entry name" value="EF-hand-dom_pair"/>
</dbReference>
<feature type="compositionally biased region" description="Low complexity" evidence="7">
    <location>
        <begin position="543"/>
        <end position="553"/>
    </location>
</feature>
<evidence type="ECO:0000256" key="2">
    <source>
        <dbReference type="ARBA" id="ARBA00022553"/>
    </source>
</evidence>
<feature type="compositionally biased region" description="Polar residues" evidence="7">
    <location>
        <begin position="595"/>
        <end position="613"/>
    </location>
</feature>
<dbReference type="InterPro" id="IPR001751">
    <property type="entry name" value="S100/CaBP7/8-like_CS"/>
</dbReference>
<feature type="domain" description="EF-hand" evidence="8">
    <location>
        <begin position="201"/>
        <end position="236"/>
    </location>
</feature>
<dbReference type="SMART" id="SM01394">
    <property type="entry name" value="S_100"/>
    <property type="match status" value="1"/>
</dbReference>
<dbReference type="InterPro" id="IPR034325">
    <property type="entry name" value="S-100_dom"/>
</dbReference>
<evidence type="ECO:0000256" key="3">
    <source>
        <dbReference type="ARBA" id="ARBA00022723"/>
    </source>
</evidence>
<keyword evidence="5" id="KW-0106">Calcium</keyword>
<feature type="compositionally biased region" description="Polar residues" evidence="7">
    <location>
        <begin position="560"/>
        <end position="572"/>
    </location>
</feature>
<feature type="compositionally biased region" description="Polar residues" evidence="7">
    <location>
        <begin position="466"/>
        <end position="488"/>
    </location>
</feature>
<feature type="compositionally biased region" description="Polar residues" evidence="7">
    <location>
        <begin position="419"/>
        <end position="430"/>
    </location>
</feature>
<proteinExistence type="inferred from homology"/>
<dbReference type="InterPro" id="IPR013787">
    <property type="entry name" value="S100_Ca-bd_sub"/>
</dbReference>
<feature type="compositionally biased region" description="Basic and acidic residues" evidence="7">
    <location>
        <begin position="1"/>
        <end position="67"/>
    </location>
</feature>